<evidence type="ECO:0008006" key="3">
    <source>
        <dbReference type="Google" id="ProtNLM"/>
    </source>
</evidence>
<name>A0A2R6NJ93_9APHY</name>
<comment type="caution">
    <text evidence="1">The sequence shown here is derived from an EMBL/GenBank/DDBJ whole genome shotgun (WGS) entry which is preliminary data.</text>
</comment>
<protein>
    <recommendedName>
        <fullName evidence="3">F-box domain-containing protein</fullName>
    </recommendedName>
</protein>
<dbReference type="Gene3D" id="3.80.10.10">
    <property type="entry name" value="Ribonuclease Inhibitor"/>
    <property type="match status" value="1"/>
</dbReference>
<evidence type="ECO:0000313" key="2">
    <source>
        <dbReference type="Proteomes" id="UP000186601"/>
    </source>
</evidence>
<dbReference type="InterPro" id="IPR032675">
    <property type="entry name" value="LRR_dom_sf"/>
</dbReference>
<gene>
    <name evidence="1" type="ORF">PHLCEN_2v12053</name>
</gene>
<evidence type="ECO:0000313" key="1">
    <source>
        <dbReference type="EMBL" id="PSR72072.1"/>
    </source>
</evidence>
<keyword evidence="2" id="KW-1185">Reference proteome</keyword>
<sequence length="267" mass="29854">MFASKFATVTKLDLEMINLRTSRELVEFISSFHSLSYLTLSAMRCKKLRPNPARRVTQPLSRIEIIGTTGHCIANLLIFFHGANSHSGLIELDISPSESSVLDVSMDFIHGSVSLRHLTFSLCNLPESNSETGSLNLNSAMELRTLIFKAKYPVSHIAFLIRTLSTVRRSKLKEVVVHVNFGPELQDLDEEMLKNVDWDALDTILTTTHIPMLESVIICIMLGSQSNIGLDFFERRLPLLHGRGILTVALPKDDDGFSDDDLQGLDE</sequence>
<dbReference type="AlphaFoldDB" id="A0A2R6NJ93"/>
<dbReference type="Proteomes" id="UP000186601">
    <property type="component" value="Unassembled WGS sequence"/>
</dbReference>
<proteinExistence type="predicted"/>
<accession>A0A2R6NJ93</accession>
<organism evidence="1 2">
    <name type="scientific">Hermanssonia centrifuga</name>
    <dbReference type="NCBI Taxonomy" id="98765"/>
    <lineage>
        <taxon>Eukaryota</taxon>
        <taxon>Fungi</taxon>
        <taxon>Dikarya</taxon>
        <taxon>Basidiomycota</taxon>
        <taxon>Agaricomycotina</taxon>
        <taxon>Agaricomycetes</taxon>
        <taxon>Polyporales</taxon>
        <taxon>Meruliaceae</taxon>
        <taxon>Hermanssonia</taxon>
    </lineage>
</organism>
<reference evidence="1 2" key="1">
    <citation type="submission" date="2018-02" db="EMBL/GenBank/DDBJ databases">
        <title>Genome sequence of the basidiomycete white-rot fungus Phlebia centrifuga.</title>
        <authorList>
            <person name="Granchi Z."/>
            <person name="Peng M."/>
            <person name="de Vries R.P."/>
            <person name="Hilden K."/>
            <person name="Makela M.R."/>
            <person name="Grigoriev I."/>
            <person name="Riley R."/>
        </authorList>
    </citation>
    <scope>NUCLEOTIDE SEQUENCE [LARGE SCALE GENOMIC DNA]</scope>
    <source>
        <strain evidence="1 2">FBCC195</strain>
    </source>
</reference>
<dbReference type="EMBL" id="MLYV02001222">
    <property type="protein sequence ID" value="PSR72072.1"/>
    <property type="molecule type" value="Genomic_DNA"/>
</dbReference>